<proteinExistence type="predicted"/>
<protein>
    <submittedName>
        <fullName evidence="1">Uncharacterized protein</fullName>
    </submittedName>
</protein>
<organism evidence="1 2">
    <name type="scientific">Pleurotus cornucopiae</name>
    <name type="common">Cornucopia mushroom</name>
    <dbReference type="NCBI Taxonomy" id="5321"/>
    <lineage>
        <taxon>Eukaryota</taxon>
        <taxon>Fungi</taxon>
        <taxon>Dikarya</taxon>
        <taxon>Basidiomycota</taxon>
        <taxon>Agaricomycotina</taxon>
        <taxon>Agaricomycetes</taxon>
        <taxon>Agaricomycetidae</taxon>
        <taxon>Agaricales</taxon>
        <taxon>Pleurotineae</taxon>
        <taxon>Pleurotaceae</taxon>
        <taxon>Pleurotus</taxon>
    </lineage>
</organism>
<comment type="caution">
    <text evidence="1">The sequence shown here is derived from an EMBL/GenBank/DDBJ whole genome shotgun (WGS) entry which is preliminary data.</text>
</comment>
<gene>
    <name evidence="1" type="ORF">CCMSSC00406_0002474</name>
</gene>
<sequence length="1208" mass="135869">MVLAHQTPYVTPHILHKNYAQSYDNEEISNLIGRDLEYWSQAGFDMDRIQIKRNAPVSLLYEDAIRNEGAIISSSGALINFSGKKTGRSPKDKRIVYEETSKDDIWWGSVNIKIDEHTFEINRERAIDYLNTRDNVYVFDGYAGWDPKYRIKVRVICARAYHALFMNNMLIRPTEEQLADFGEPDFIIYNAGQFPANRFTKGMSSTTSVEINFKRMEMVILGTEYAGEMKKGVFSVMHYLQPVKFGQLSLHSSANVGKDTGDVTLFFGLSGTGKTTLSADPNRLLIGDDEHVWSDTGVFNIEGGCYAKCINLSAEKEPDIFNAIRYGSILENVVYNPVSRVPDYDDISITENTRCAYPIEFIPNAQIPCVVNTQPSNIIMLTCDAFGVLPPVSKLTPEQASYHFLAGYTSKTPGTEDGVLEPIPTFSTCYSAPFIVLHPGRYAEMLAERMSKHNVNCWLINTGWTGGRYGTGKRCPLKYTRMIVDAVHSGELAKAEYETFGTFGLSIPTHIEGVPRELLNPRLAWPDKEAFEREVRKLGGMFQKAFALYEKDVDVKVRNAGPQIAFVIITILRLVVAIGLNALSVLGPEHAERRKLPTRRFLRVIEFANLSSMEAKAAKCKSTRTPKPQQQQQKPQLASTHFTMVLPQRGTPYVTPHILHKNYAQSHDNEELTTLIGRQLDYWSQAGFDMDRIQIKRNAPVSLLYEDAIRNEGAIISSSGALINFSGKKTGRSPKDKRIVFEETSKDDIWWGSVNIKIDEHTFEINRERAIDYLNTRDNVYVFDGYAGWDPKYRIKVRVICARAYHALFMNNMLIRPTEEQLADFGEPDFIIYNAGQFPANRFTKGMSSTTSVEINFKRMEMVILGTEYAGEMKKGVFSVMHYLQPVKFGQLSLHSSANVGKDAGDVTLFFGLSGTGKTTLSADPNRLLIGDDEHVWSDTGVFNIEGGCYAKCINLSAEKEPDIFNAIRFGSILENVVYNPVSRVPDYDDISITENTRCAYPIEFIPNAQIPCVVNSQPSNIIMLTCDAFGVLPPVSRLTPEQASYHFLAGYTSKTPGTEDGVLEPIPTFSTCYSAPFIVLHPGRYAEMLADRMSQHNVNCWLINTGWTGGRYGTGKRCPLKYTRMIVDAVHSGELAKAEYESFGTFNLTIPTHIEGVPRELLNPRLAWKDKEAFEREVRKLGGMFRKAFALYENDVDEKVRNAGPQI</sequence>
<evidence type="ECO:0000313" key="1">
    <source>
        <dbReference type="EMBL" id="KAG9220926.1"/>
    </source>
</evidence>
<accession>A0ACB7IV34</accession>
<reference evidence="1 2" key="1">
    <citation type="journal article" date="2021" name="Appl. Environ. Microbiol.">
        <title>Genetic linkage and physical mapping for an oyster mushroom Pleurotus cornucopiae and QTL analysis for the trait cap color.</title>
        <authorList>
            <person name="Zhang Y."/>
            <person name="Gao W."/>
            <person name="Sonnenberg A."/>
            <person name="Chen Q."/>
            <person name="Zhang J."/>
            <person name="Huang C."/>
        </authorList>
    </citation>
    <scope>NUCLEOTIDE SEQUENCE [LARGE SCALE GENOMIC DNA]</scope>
    <source>
        <strain evidence="1">CCMSSC00406</strain>
    </source>
</reference>
<evidence type="ECO:0000313" key="2">
    <source>
        <dbReference type="Proteomes" id="UP000824881"/>
    </source>
</evidence>
<name>A0ACB7IV34_PLECO</name>
<dbReference type="EMBL" id="WQMT02000007">
    <property type="protein sequence ID" value="KAG9220926.1"/>
    <property type="molecule type" value="Genomic_DNA"/>
</dbReference>
<dbReference type="Proteomes" id="UP000824881">
    <property type="component" value="Unassembled WGS sequence"/>
</dbReference>
<keyword evidence="2" id="KW-1185">Reference proteome</keyword>